<dbReference type="EMBL" id="CP137852">
    <property type="protein sequence ID" value="WPB85354.1"/>
    <property type="molecule type" value="Genomic_DNA"/>
</dbReference>
<feature type="chain" id="PRO_5045938035" evidence="5">
    <location>
        <begin position="20"/>
        <end position="281"/>
    </location>
</feature>
<feature type="domain" description="Cytochrome c" evidence="6">
    <location>
        <begin position="24"/>
        <end position="135"/>
    </location>
</feature>
<dbReference type="Gene3D" id="1.10.760.10">
    <property type="entry name" value="Cytochrome c-like domain"/>
    <property type="match status" value="2"/>
</dbReference>
<dbReference type="PANTHER" id="PTHR35008:SF8">
    <property type="entry name" value="ALCOHOL DEHYDROGENASE CYTOCHROME C SUBUNIT"/>
    <property type="match status" value="1"/>
</dbReference>
<organism evidence="7 8">
    <name type="scientific">Sediminicoccus rosea</name>
    <dbReference type="NCBI Taxonomy" id="1225128"/>
    <lineage>
        <taxon>Bacteria</taxon>
        <taxon>Pseudomonadati</taxon>
        <taxon>Pseudomonadota</taxon>
        <taxon>Alphaproteobacteria</taxon>
        <taxon>Acetobacterales</taxon>
        <taxon>Roseomonadaceae</taxon>
        <taxon>Sediminicoccus</taxon>
    </lineage>
</organism>
<dbReference type="SUPFAM" id="SSF46626">
    <property type="entry name" value="Cytochrome c"/>
    <property type="match status" value="2"/>
</dbReference>
<feature type="signal peptide" evidence="5">
    <location>
        <begin position="1"/>
        <end position="19"/>
    </location>
</feature>
<evidence type="ECO:0000259" key="6">
    <source>
        <dbReference type="PROSITE" id="PS51007"/>
    </source>
</evidence>
<protein>
    <submittedName>
        <fullName evidence="7">C-type cytochrome</fullName>
    </submittedName>
</protein>
<dbReference type="InterPro" id="IPR051459">
    <property type="entry name" value="Cytochrome_c-type_DH"/>
</dbReference>
<dbReference type="PROSITE" id="PS51007">
    <property type="entry name" value="CYTC"/>
    <property type="match status" value="2"/>
</dbReference>
<keyword evidence="1 4" id="KW-0349">Heme</keyword>
<dbReference type="PANTHER" id="PTHR35008">
    <property type="entry name" value="BLL4482 PROTEIN-RELATED"/>
    <property type="match status" value="1"/>
</dbReference>
<evidence type="ECO:0000313" key="8">
    <source>
        <dbReference type="Proteomes" id="UP001305521"/>
    </source>
</evidence>
<keyword evidence="5" id="KW-0732">Signal</keyword>
<evidence type="ECO:0000256" key="3">
    <source>
        <dbReference type="ARBA" id="ARBA00023004"/>
    </source>
</evidence>
<name>A0ABZ0PHZ5_9PROT</name>
<dbReference type="RefSeq" id="WP_318649322.1">
    <property type="nucleotide sequence ID" value="NZ_CP137852.1"/>
</dbReference>
<evidence type="ECO:0000256" key="2">
    <source>
        <dbReference type="ARBA" id="ARBA00022723"/>
    </source>
</evidence>
<evidence type="ECO:0000256" key="4">
    <source>
        <dbReference type="PROSITE-ProRule" id="PRU00433"/>
    </source>
</evidence>
<dbReference type="Proteomes" id="UP001305521">
    <property type="component" value="Chromosome"/>
</dbReference>
<evidence type="ECO:0000256" key="5">
    <source>
        <dbReference type="SAM" id="SignalP"/>
    </source>
</evidence>
<evidence type="ECO:0000256" key="1">
    <source>
        <dbReference type="ARBA" id="ARBA00022617"/>
    </source>
</evidence>
<dbReference type="InterPro" id="IPR036909">
    <property type="entry name" value="Cyt_c-like_dom_sf"/>
</dbReference>
<keyword evidence="2 4" id="KW-0479">Metal-binding</keyword>
<accession>A0ABZ0PHZ5</accession>
<sequence length="281" mass="30082">MRWWMLAGVFALWTGTAGAQPTPQSLERGRYLVEVVGHCANCHASRGADGQPIAGRGLAGGWVIEEGPMRAVIPNITPDRETGIGNWTEAQIIRAIREGKRPDGSNIGWPMPIDFYSRISDADAAAMAAYLRSVPPVRNAVQGRSSYPFPVPAHPAVANVPPPADTPVARGAYLAGPIAHCLDCHSGRGPDMRIIPGREGAQGLSFTGPWGTVVARNLTPSTTTGIGNWTLAQFTRALREEIGGDGRPLMPPMGRGRVWAAMTDQDIADLFAYFRSLPPLD</sequence>
<gene>
    <name evidence="7" type="ORF">R9Z33_00430</name>
</gene>
<dbReference type="InterPro" id="IPR009056">
    <property type="entry name" value="Cyt_c-like_dom"/>
</dbReference>
<proteinExistence type="predicted"/>
<reference evidence="7 8" key="1">
    <citation type="submission" date="2023-11" db="EMBL/GenBank/DDBJ databases">
        <title>Arctic aerobic anoxygenic photoheterotroph Sediminicoccus rosea KRV36 adapts its photosynthesis to long days of polar summer.</title>
        <authorList>
            <person name="Tomasch J."/>
            <person name="Kopejtka K."/>
            <person name="Bily T."/>
            <person name="Gardiner A.T."/>
            <person name="Gardian Z."/>
            <person name="Shivaramu S."/>
            <person name="Koblizek M."/>
            <person name="Engelhardt F."/>
            <person name="Kaftan D."/>
        </authorList>
    </citation>
    <scope>NUCLEOTIDE SEQUENCE [LARGE SCALE GENOMIC DNA]</scope>
    <source>
        <strain evidence="7 8">R-30</strain>
    </source>
</reference>
<evidence type="ECO:0000313" key="7">
    <source>
        <dbReference type="EMBL" id="WPB85354.1"/>
    </source>
</evidence>
<dbReference type="Pfam" id="PF00034">
    <property type="entry name" value="Cytochrom_C"/>
    <property type="match status" value="2"/>
</dbReference>
<keyword evidence="3 4" id="KW-0408">Iron</keyword>
<feature type="domain" description="Cytochrome c" evidence="6">
    <location>
        <begin position="166"/>
        <end position="278"/>
    </location>
</feature>
<keyword evidence="8" id="KW-1185">Reference proteome</keyword>